<comment type="caution">
    <text evidence="2">The sequence shown here is derived from an EMBL/GenBank/DDBJ whole genome shotgun (WGS) entry which is preliminary data.</text>
</comment>
<dbReference type="Proteomes" id="UP001066276">
    <property type="component" value="Chromosome 3_2"/>
</dbReference>
<organism evidence="2 3">
    <name type="scientific">Pleurodeles waltl</name>
    <name type="common">Iberian ribbed newt</name>
    <dbReference type="NCBI Taxonomy" id="8319"/>
    <lineage>
        <taxon>Eukaryota</taxon>
        <taxon>Metazoa</taxon>
        <taxon>Chordata</taxon>
        <taxon>Craniata</taxon>
        <taxon>Vertebrata</taxon>
        <taxon>Euteleostomi</taxon>
        <taxon>Amphibia</taxon>
        <taxon>Batrachia</taxon>
        <taxon>Caudata</taxon>
        <taxon>Salamandroidea</taxon>
        <taxon>Salamandridae</taxon>
        <taxon>Pleurodelinae</taxon>
        <taxon>Pleurodeles</taxon>
    </lineage>
</organism>
<reference evidence="2" key="1">
    <citation type="journal article" date="2022" name="bioRxiv">
        <title>Sequencing and chromosome-scale assembly of the giantPleurodeles waltlgenome.</title>
        <authorList>
            <person name="Brown T."/>
            <person name="Elewa A."/>
            <person name="Iarovenko S."/>
            <person name="Subramanian E."/>
            <person name="Araus A.J."/>
            <person name="Petzold A."/>
            <person name="Susuki M."/>
            <person name="Suzuki K.-i.T."/>
            <person name="Hayashi T."/>
            <person name="Toyoda A."/>
            <person name="Oliveira C."/>
            <person name="Osipova E."/>
            <person name="Leigh N.D."/>
            <person name="Simon A."/>
            <person name="Yun M.H."/>
        </authorList>
    </citation>
    <scope>NUCLEOTIDE SEQUENCE</scope>
    <source>
        <strain evidence="2">20211129_DDA</strain>
        <tissue evidence="2">Liver</tissue>
    </source>
</reference>
<evidence type="ECO:0000256" key="1">
    <source>
        <dbReference type="SAM" id="MobiDB-lite"/>
    </source>
</evidence>
<keyword evidence="3" id="KW-1185">Reference proteome</keyword>
<evidence type="ECO:0000313" key="2">
    <source>
        <dbReference type="EMBL" id="KAJ1181453.1"/>
    </source>
</evidence>
<feature type="region of interest" description="Disordered" evidence="1">
    <location>
        <begin position="1"/>
        <end position="42"/>
    </location>
</feature>
<accession>A0AAV7TY87</accession>
<protein>
    <submittedName>
        <fullName evidence="2">Uncharacterized protein</fullName>
    </submittedName>
</protein>
<sequence>MTVTRPTQEREEAASTQSSRQGIGCAASSRPHVRSSRKSGERRHQLKALLHCCWACNNGSGEELQGQRQGKKAPCWLLGGNRAQPPQKKQSMTTHKARPELSADLEEPLAKMRDKPAGQGTAEKAEAAAESPRGGLVPLGKGYV</sequence>
<dbReference type="AlphaFoldDB" id="A0AAV7TY87"/>
<name>A0AAV7TY87_PLEWA</name>
<proteinExistence type="predicted"/>
<feature type="region of interest" description="Disordered" evidence="1">
    <location>
        <begin position="75"/>
        <end position="144"/>
    </location>
</feature>
<gene>
    <name evidence="2" type="ORF">NDU88_006660</name>
</gene>
<evidence type="ECO:0000313" key="3">
    <source>
        <dbReference type="Proteomes" id="UP001066276"/>
    </source>
</evidence>
<dbReference type="EMBL" id="JANPWB010000006">
    <property type="protein sequence ID" value="KAJ1181453.1"/>
    <property type="molecule type" value="Genomic_DNA"/>
</dbReference>